<organism evidence="2 3">
    <name type="scientific">Tetrahymena thermophila (strain SB210)</name>
    <dbReference type="NCBI Taxonomy" id="312017"/>
    <lineage>
        <taxon>Eukaryota</taxon>
        <taxon>Sar</taxon>
        <taxon>Alveolata</taxon>
        <taxon>Ciliophora</taxon>
        <taxon>Intramacronucleata</taxon>
        <taxon>Oligohymenophorea</taxon>
        <taxon>Hymenostomatida</taxon>
        <taxon>Tetrahymenina</taxon>
        <taxon>Tetrahymenidae</taxon>
        <taxon>Tetrahymena</taxon>
    </lineage>
</organism>
<feature type="transmembrane region" description="Helical" evidence="1">
    <location>
        <begin position="65"/>
        <end position="92"/>
    </location>
</feature>
<evidence type="ECO:0000313" key="2">
    <source>
        <dbReference type="EMBL" id="EWS74556.1"/>
    </source>
</evidence>
<keyword evidence="1" id="KW-1133">Transmembrane helix</keyword>
<dbReference type="Proteomes" id="UP000009168">
    <property type="component" value="Unassembled WGS sequence"/>
</dbReference>
<dbReference type="AlphaFoldDB" id="W7XIE0"/>
<gene>
    <name evidence="2" type="ORF">TTHERM_000518579</name>
</gene>
<evidence type="ECO:0000313" key="3">
    <source>
        <dbReference type="Proteomes" id="UP000009168"/>
    </source>
</evidence>
<keyword evidence="3" id="KW-1185">Reference proteome</keyword>
<reference evidence="3" key="1">
    <citation type="journal article" date="2006" name="PLoS Biol.">
        <title>Macronuclear genome sequence of the ciliate Tetrahymena thermophila, a model eukaryote.</title>
        <authorList>
            <person name="Eisen J.A."/>
            <person name="Coyne R.S."/>
            <person name="Wu M."/>
            <person name="Wu D."/>
            <person name="Thiagarajan M."/>
            <person name="Wortman J.R."/>
            <person name="Badger J.H."/>
            <person name="Ren Q."/>
            <person name="Amedeo P."/>
            <person name="Jones K.M."/>
            <person name="Tallon L.J."/>
            <person name="Delcher A.L."/>
            <person name="Salzberg S.L."/>
            <person name="Silva J.C."/>
            <person name="Haas B.J."/>
            <person name="Majoros W.H."/>
            <person name="Farzad M."/>
            <person name="Carlton J.M."/>
            <person name="Smith R.K. Jr."/>
            <person name="Garg J."/>
            <person name="Pearlman R.E."/>
            <person name="Karrer K.M."/>
            <person name="Sun L."/>
            <person name="Manning G."/>
            <person name="Elde N.C."/>
            <person name="Turkewitz A.P."/>
            <person name="Asai D.J."/>
            <person name="Wilkes D.E."/>
            <person name="Wang Y."/>
            <person name="Cai H."/>
            <person name="Collins K."/>
            <person name="Stewart B.A."/>
            <person name="Lee S.R."/>
            <person name="Wilamowska K."/>
            <person name="Weinberg Z."/>
            <person name="Ruzzo W.L."/>
            <person name="Wloga D."/>
            <person name="Gaertig J."/>
            <person name="Frankel J."/>
            <person name="Tsao C.-C."/>
            <person name="Gorovsky M.A."/>
            <person name="Keeling P.J."/>
            <person name="Waller R.F."/>
            <person name="Patron N.J."/>
            <person name="Cherry J.M."/>
            <person name="Stover N.A."/>
            <person name="Krieger C.J."/>
            <person name="del Toro C."/>
            <person name="Ryder H.F."/>
            <person name="Williamson S.C."/>
            <person name="Barbeau R.A."/>
            <person name="Hamilton E.P."/>
            <person name="Orias E."/>
        </authorList>
    </citation>
    <scope>NUCLEOTIDE SEQUENCE [LARGE SCALE GENOMIC DNA]</scope>
    <source>
        <strain evidence="3">SB210</strain>
    </source>
</reference>
<proteinExistence type="predicted"/>
<evidence type="ECO:0000256" key="1">
    <source>
        <dbReference type="SAM" id="Phobius"/>
    </source>
</evidence>
<dbReference type="KEGG" id="tet:TTHERM_000518579"/>
<keyword evidence="1 2" id="KW-0812">Transmembrane</keyword>
<sequence length="194" mass="23665">MIYYILKFGYITIVYKYYLYQINYLNKRVIVRTTRIVLQQGNSFQLNASELSAKVYNNLFCLNNIYLYFGCLLLLVVYIKYFAYAIIIRAIIQQKKYQKIMLLSCIYFDSLWQYEENFLKESYGCFEARYYLSQLLISNKQVMLKILKLLKFLNTQLRWQQIRQFYRQRVVKLKGVRLNWGSMQFYLVETEQIV</sequence>
<dbReference type="InParanoid" id="W7XIE0"/>
<protein>
    <submittedName>
        <fullName evidence="2">Transmembrane protein, putative</fullName>
    </submittedName>
</protein>
<dbReference type="EMBL" id="GG662708">
    <property type="protein sequence ID" value="EWS74556.1"/>
    <property type="molecule type" value="Genomic_DNA"/>
</dbReference>
<accession>W7XIE0</accession>
<dbReference type="RefSeq" id="XP_012652930.1">
    <property type="nucleotide sequence ID" value="XM_012797476.1"/>
</dbReference>
<dbReference type="GeneID" id="24439358"/>
<keyword evidence="1" id="KW-0472">Membrane</keyword>
<name>W7XIE0_TETTS</name>